<dbReference type="EMBL" id="LAZR01000227">
    <property type="protein sequence ID" value="KKN80680.1"/>
    <property type="molecule type" value="Genomic_DNA"/>
</dbReference>
<evidence type="ECO:0008006" key="2">
    <source>
        <dbReference type="Google" id="ProtNLM"/>
    </source>
</evidence>
<protein>
    <recommendedName>
        <fullName evidence="2">Major capsid protein</fullName>
    </recommendedName>
</protein>
<dbReference type="AlphaFoldDB" id="A0A0F9THG5"/>
<reference evidence="1" key="1">
    <citation type="journal article" date="2015" name="Nature">
        <title>Complex archaea that bridge the gap between prokaryotes and eukaryotes.</title>
        <authorList>
            <person name="Spang A."/>
            <person name="Saw J.H."/>
            <person name="Jorgensen S.L."/>
            <person name="Zaremba-Niedzwiedzka K."/>
            <person name="Martijn J."/>
            <person name="Lind A.E."/>
            <person name="van Eijk R."/>
            <person name="Schleper C."/>
            <person name="Guy L."/>
            <person name="Ettema T.J."/>
        </authorList>
    </citation>
    <scope>NUCLEOTIDE SEQUENCE</scope>
</reference>
<name>A0A0F9THG5_9ZZZZ</name>
<evidence type="ECO:0000313" key="1">
    <source>
        <dbReference type="EMBL" id="KKN80680.1"/>
    </source>
</evidence>
<organism evidence="1">
    <name type="scientific">marine sediment metagenome</name>
    <dbReference type="NCBI Taxonomy" id="412755"/>
    <lineage>
        <taxon>unclassified sequences</taxon>
        <taxon>metagenomes</taxon>
        <taxon>ecological metagenomes</taxon>
    </lineage>
</organism>
<sequence>MADTAFQRQYRQEFIAAFEDRQTILRATCVQEAVISGNEAVFLVAGSGSASAVTRGVNGLIPARADALDQNTATLREYHDLVRKTNFNIFASQGDQRRIMQMTSMSVINRQIDDLIIAQLDTSTNNTGTAAIASLDVVVWAMTILGNNFVDITDEDNLYALVSPAFHGYMMQVPEYASADYVEVKPFTGPARRFRRWAGFNWMVHPRLTNSVGAGGSGSSEQCFFYHRDAIGCAIDRDGIDMAVGYDEEQAYSYARESIHMGAVLLQNSGVVQALHDASGYAAT</sequence>
<proteinExistence type="predicted"/>
<dbReference type="Pfam" id="PF19821">
    <property type="entry name" value="Phage_capsid_2"/>
    <property type="match status" value="1"/>
</dbReference>
<gene>
    <name evidence="1" type="ORF">LCGC14_0327720</name>
</gene>
<dbReference type="InterPro" id="IPR045565">
    <property type="entry name" value="Phage_capsid_2"/>
</dbReference>
<comment type="caution">
    <text evidence="1">The sequence shown here is derived from an EMBL/GenBank/DDBJ whole genome shotgun (WGS) entry which is preliminary data.</text>
</comment>
<accession>A0A0F9THG5</accession>